<dbReference type="Proteomes" id="UP000489600">
    <property type="component" value="Unassembled WGS sequence"/>
</dbReference>
<evidence type="ECO:0000313" key="6">
    <source>
        <dbReference type="EMBL" id="VVB09275.1"/>
    </source>
</evidence>
<evidence type="ECO:0000256" key="3">
    <source>
        <dbReference type="ARBA" id="ARBA00023163"/>
    </source>
</evidence>
<organism evidence="6 7">
    <name type="scientific">Arabis nemorensis</name>
    <dbReference type="NCBI Taxonomy" id="586526"/>
    <lineage>
        <taxon>Eukaryota</taxon>
        <taxon>Viridiplantae</taxon>
        <taxon>Streptophyta</taxon>
        <taxon>Embryophyta</taxon>
        <taxon>Tracheophyta</taxon>
        <taxon>Spermatophyta</taxon>
        <taxon>Magnoliopsida</taxon>
        <taxon>eudicotyledons</taxon>
        <taxon>Gunneridae</taxon>
        <taxon>Pentapetalae</taxon>
        <taxon>rosids</taxon>
        <taxon>malvids</taxon>
        <taxon>Brassicales</taxon>
        <taxon>Brassicaceae</taxon>
        <taxon>Arabideae</taxon>
        <taxon>Arabis</taxon>
    </lineage>
</organism>
<dbReference type="InterPro" id="IPR003441">
    <property type="entry name" value="NAC-dom"/>
</dbReference>
<keyword evidence="4" id="KW-0539">Nucleus</keyword>
<dbReference type="SUPFAM" id="SSF101941">
    <property type="entry name" value="NAC domain"/>
    <property type="match status" value="1"/>
</dbReference>
<dbReference type="Gene3D" id="2.170.150.80">
    <property type="entry name" value="NAC domain"/>
    <property type="match status" value="1"/>
</dbReference>
<dbReference type="GO" id="GO:0003677">
    <property type="term" value="F:DNA binding"/>
    <property type="evidence" value="ECO:0007669"/>
    <property type="project" value="UniProtKB-KW"/>
</dbReference>
<dbReference type="InterPro" id="IPR036093">
    <property type="entry name" value="NAC_dom_sf"/>
</dbReference>
<keyword evidence="1" id="KW-0805">Transcription regulation</keyword>
<evidence type="ECO:0000256" key="1">
    <source>
        <dbReference type="ARBA" id="ARBA00023015"/>
    </source>
</evidence>
<sequence length="138" mass="16300">MGDKGMKFAGKKKTYTFHHKTGPKEVKTEWKMEAYTLSKFETKRKLQVKLDIFVKKDIKNSAQVTIVNSMDQGKTKYAFLVDRNMGGFEDFSERRKVIKIYDDDDKGSLPKSQTYNFLQLQFRKYENFKVMKRHFGTS</sequence>
<evidence type="ECO:0000259" key="5">
    <source>
        <dbReference type="PROSITE" id="PS51005"/>
    </source>
</evidence>
<dbReference type="AlphaFoldDB" id="A0A565C6N3"/>
<evidence type="ECO:0000313" key="7">
    <source>
        <dbReference type="Proteomes" id="UP000489600"/>
    </source>
</evidence>
<dbReference type="PROSITE" id="PS51005">
    <property type="entry name" value="NAC"/>
    <property type="match status" value="1"/>
</dbReference>
<keyword evidence="3" id="KW-0804">Transcription</keyword>
<name>A0A565C6N3_9BRAS</name>
<accession>A0A565C6N3</accession>
<evidence type="ECO:0000256" key="4">
    <source>
        <dbReference type="ARBA" id="ARBA00023242"/>
    </source>
</evidence>
<comment type="caution">
    <text evidence="6">The sequence shown here is derived from an EMBL/GenBank/DDBJ whole genome shotgun (WGS) entry which is preliminary data.</text>
</comment>
<keyword evidence="2" id="KW-0238">DNA-binding</keyword>
<evidence type="ECO:0000256" key="2">
    <source>
        <dbReference type="ARBA" id="ARBA00023125"/>
    </source>
</evidence>
<reference evidence="6" key="1">
    <citation type="submission" date="2019-07" db="EMBL/GenBank/DDBJ databases">
        <authorList>
            <person name="Dittberner H."/>
        </authorList>
    </citation>
    <scope>NUCLEOTIDE SEQUENCE [LARGE SCALE GENOMIC DNA]</scope>
</reference>
<protein>
    <recommendedName>
        <fullName evidence="5">NAC domain-containing protein</fullName>
    </recommendedName>
</protein>
<proteinExistence type="predicted"/>
<gene>
    <name evidence="6" type="ORF">ANE_LOCUS19719</name>
</gene>
<dbReference type="EMBL" id="CABITT030000006">
    <property type="protein sequence ID" value="VVB09275.1"/>
    <property type="molecule type" value="Genomic_DNA"/>
</dbReference>
<keyword evidence="7" id="KW-1185">Reference proteome</keyword>
<dbReference type="GO" id="GO:0006355">
    <property type="term" value="P:regulation of DNA-templated transcription"/>
    <property type="evidence" value="ECO:0007669"/>
    <property type="project" value="InterPro"/>
</dbReference>
<feature type="domain" description="NAC" evidence="5">
    <location>
        <begin position="1"/>
        <end position="55"/>
    </location>
</feature>